<dbReference type="Gene3D" id="3.40.630.30">
    <property type="match status" value="1"/>
</dbReference>
<evidence type="ECO:0000256" key="1">
    <source>
        <dbReference type="ARBA" id="ARBA00022679"/>
    </source>
</evidence>
<evidence type="ECO:0000313" key="4">
    <source>
        <dbReference type="EMBL" id="GAA1673254.1"/>
    </source>
</evidence>
<dbReference type="PANTHER" id="PTHR43877:SF1">
    <property type="entry name" value="ACETYLTRANSFERASE"/>
    <property type="match status" value="1"/>
</dbReference>
<name>A0ABP4SHZ9_9ACTN</name>
<dbReference type="Pfam" id="PF00583">
    <property type="entry name" value="Acetyltransf_1"/>
    <property type="match status" value="2"/>
</dbReference>
<comment type="caution">
    <text evidence="4">The sequence shown here is derived from an EMBL/GenBank/DDBJ whole genome shotgun (WGS) entry which is preliminary data.</text>
</comment>
<dbReference type="PANTHER" id="PTHR43877">
    <property type="entry name" value="AMINOALKYLPHOSPHONATE N-ACETYLTRANSFERASE-RELATED-RELATED"/>
    <property type="match status" value="1"/>
</dbReference>
<keyword evidence="2" id="KW-0012">Acyltransferase</keyword>
<dbReference type="InterPro" id="IPR000182">
    <property type="entry name" value="GNAT_dom"/>
</dbReference>
<feature type="domain" description="N-acetyltransferase" evidence="3">
    <location>
        <begin position="1"/>
        <end position="127"/>
    </location>
</feature>
<keyword evidence="1" id="KW-0808">Transferase</keyword>
<accession>A0ABP4SHZ9</accession>
<evidence type="ECO:0000259" key="3">
    <source>
        <dbReference type="PROSITE" id="PS51186"/>
    </source>
</evidence>
<dbReference type="RefSeq" id="WP_344147137.1">
    <property type="nucleotide sequence ID" value="NZ_BAAANF010000004.1"/>
</dbReference>
<dbReference type="InterPro" id="IPR050832">
    <property type="entry name" value="Bact_Acetyltransf"/>
</dbReference>
<dbReference type="CDD" id="cd04301">
    <property type="entry name" value="NAT_SF"/>
    <property type="match status" value="2"/>
</dbReference>
<dbReference type="PROSITE" id="PS51186">
    <property type="entry name" value="GNAT"/>
    <property type="match status" value="2"/>
</dbReference>
<dbReference type="Proteomes" id="UP001500280">
    <property type="component" value="Unassembled WGS sequence"/>
</dbReference>
<reference evidence="5" key="1">
    <citation type="journal article" date="2019" name="Int. J. Syst. Evol. Microbiol.">
        <title>The Global Catalogue of Microorganisms (GCM) 10K type strain sequencing project: providing services to taxonomists for standard genome sequencing and annotation.</title>
        <authorList>
            <consortium name="The Broad Institute Genomics Platform"/>
            <consortium name="The Broad Institute Genome Sequencing Center for Infectious Disease"/>
            <person name="Wu L."/>
            <person name="Ma J."/>
        </authorList>
    </citation>
    <scope>NUCLEOTIDE SEQUENCE [LARGE SCALE GENOMIC DNA]</scope>
    <source>
        <strain evidence="5">JCM 14307</strain>
    </source>
</reference>
<proteinExistence type="predicted"/>
<evidence type="ECO:0000256" key="2">
    <source>
        <dbReference type="ARBA" id="ARBA00023315"/>
    </source>
</evidence>
<dbReference type="SUPFAM" id="SSF55729">
    <property type="entry name" value="Acyl-CoA N-acyltransferases (Nat)"/>
    <property type="match status" value="2"/>
</dbReference>
<feature type="domain" description="N-acetyltransferase" evidence="3">
    <location>
        <begin position="151"/>
        <end position="294"/>
    </location>
</feature>
<dbReference type="EMBL" id="BAAANF010000004">
    <property type="protein sequence ID" value="GAA1673254.1"/>
    <property type="molecule type" value="Genomic_DNA"/>
</dbReference>
<dbReference type="InterPro" id="IPR016181">
    <property type="entry name" value="Acyl_CoA_acyltransferase"/>
</dbReference>
<sequence>MSIKLTPLTDPDFRPFSRRIAWLAADAAGHPVGSAFLRLHSRESMAHLAELEITVHPAERRRGIGSQLLYAALTAARDQNARVVVAEVHADTPSYEFLVHHGFTIGLTLIFARLDLATDVQPVHPPAGYRIVTWQGVVPDELVQSFTDARTGMDDAPTGAIDYGADQWDVARTRNAAEVIAQRGEYLMTVAAVEEASGQVVAFTELVVPGDGKGDAQNYGTAVLPAHRGRGLARCLKTEQIRWVRTAFPDLGGLLTDTVDTNVAMRHLNDALGYVPTHTVHRCVFDLTAAQPADREPASPPPQR</sequence>
<organism evidence="4 5">
    <name type="scientific">Kribbella yunnanensis</name>
    <dbReference type="NCBI Taxonomy" id="190194"/>
    <lineage>
        <taxon>Bacteria</taxon>
        <taxon>Bacillati</taxon>
        <taxon>Actinomycetota</taxon>
        <taxon>Actinomycetes</taxon>
        <taxon>Propionibacteriales</taxon>
        <taxon>Kribbellaceae</taxon>
        <taxon>Kribbella</taxon>
    </lineage>
</organism>
<gene>
    <name evidence="4" type="ORF">GCM10009745_15200</name>
</gene>
<keyword evidence="5" id="KW-1185">Reference proteome</keyword>
<evidence type="ECO:0000313" key="5">
    <source>
        <dbReference type="Proteomes" id="UP001500280"/>
    </source>
</evidence>
<protein>
    <submittedName>
        <fullName evidence="4">GNAT family N-acetyltransferase</fullName>
    </submittedName>
</protein>